<protein>
    <submittedName>
        <fullName evidence="1">Uncharacterized protein</fullName>
    </submittedName>
</protein>
<reference evidence="1" key="1">
    <citation type="submission" date="2014-11" db="EMBL/GenBank/DDBJ databases">
        <authorList>
            <person name="Amaro Gonzalez C."/>
        </authorList>
    </citation>
    <scope>NUCLEOTIDE SEQUENCE</scope>
</reference>
<dbReference type="AlphaFoldDB" id="A0A0E9UQQ8"/>
<name>A0A0E9UQQ8_ANGAN</name>
<accession>A0A0E9UQQ8</accession>
<proteinExistence type="predicted"/>
<sequence length="27" mass="3470">MRGMDYLWLRYLRLVMEELMKMMFISL</sequence>
<evidence type="ECO:0000313" key="1">
    <source>
        <dbReference type="EMBL" id="JAH68091.1"/>
    </source>
</evidence>
<dbReference type="EMBL" id="GBXM01040486">
    <property type="protein sequence ID" value="JAH68091.1"/>
    <property type="molecule type" value="Transcribed_RNA"/>
</dbReference>
<reference evidence="1" key="2">
    <citation type="journal article" date="2015" name="Fish Shellfish Immunol.">
        <title>Early steps in the European eel (Anguilla anguilla)-Vibrio vulnificus interaction in the gills: Role of the RtxA13 toxin.</title>
        <authorList>
            <person name="Callol A."/>
            <person name="Pajuelo D."/>
            <person name="Ebbesson L."/>
            <person name="Teles M."/>
            <person name="MacKenzie S."/>
            <person name="Amaro C."/>
        </authorList>
    </citation>
    <scope>NUCLEOTIDE SEQUENCE</scope>
</reference>
<organism evidence="1">
    <name type="scientific">Anguilla anguilla</name>
    <name type="common">European freshwater eel</name>
    <name type="synonym">Muraena anguilla</name>
    <dbReference type="NCBI Taxonomy" id="7936"/>
    <lineage>
        <taxon>Eukaryota</taxon>
        <taxon>Metazoa</taxon>
        <taxon>Chordata</taxon>
        <taxon>Craniata</taxon>
        <taxon>Vertebrata</taxon>
        <taxon>Euteleostomi</taxon>
        <taxon>Actinopterygii</taxon>
        <taxon>Neopterygii</taxon>
        <taxon>Teleostei</taxon>
        <taxon>Anguilliformes</taxon>
        <taxon>Anguillidae</taxon>
        <taxon>Anguilla</taxon>
    </lineage>
</organism>